<evidence type="ECO:0000259" key="7">
    <source>
        <dbReference type="Pfam" id="PF07976"/>
    </source>
</evidence>
<dbReference type="Gene3D" id="3.30.9.10">
    <property type="entry name" value="D-Amino Acid Oxidase, subunit A, domain 2"/>
    <property type="match status" value="1"/>
</dbReference>
<feature type="region of interest" description="Disordered" evidence="5">
    <location>
        <begin position="59"/>
        <end position="79"/>
    </location>
</feature>
<evidence type="ECO:0000256" key="1">
    <source>
        <dbReference type="ARBA" id="ARBA00007801"/>
    </source>
</evidence>
<dbReference type="InterPro" id="IPR012941">
    <property type="entry name" value="Phe_hydrox_C_dim_dom"/>
</dbReference>
<feature type="non-terminal residue" evidence="8">
    <location>
        <position position="1"/>
    </location>
</feature>
<evidence type="ECO:0000313" key="9">
    <source>
        <dbReference type="Proteomes" id="UP000304947"/>
    </source>
</evidence>
<evidence type="ECO:0000256" key="3">
    <source>
        <dbReference type="ARBA" id="ARBA00022827"/>
    </source>
</evidence>
<keyword evidence="4" id="KW-0560">Oxidoreductase</keyword>
<keyword evidence="8" id="KW-0503">Monooxygenase</keyword>
<dbReference type="SUPFAM" id="SSF52833">
    <property type="entry name" value="Thioredoxin-like"/>
    <property type="match status" value="1"/>
</dbReference>
<evidence type="ECO:0000256" key="5">
    <source>
        <dbReference type="SAM" id="MobiDB-lite"/>
    </source>
</evidence>
<sequence>LRINLHLGLDVVELHIGLADIRNRCAVHSESGSVMVIPREQIATGEYLTRLYVQDPGDVDAKADRTTTPGDEKKSSDKKKRAEVTLEYIFGQANAVFAPYKIKIREGTVPDWYAAYQIGQRMSPKFSSRTPDGVDRIFIVGDACHTHSPKAGQGMNVSMMDSFNLSWKLAHSILGLTPHASENGADTVLETFEAERVDTARQLIEFDAKFSHMFSGKLNAETGLTHDEFLKVFRDGSGFTSGCGLEYKPSRLIWSPQNSDDMVVATGDPINGALTVGRRFLNVELKRYADNTTRQLHDELPSNGRYRLMVLTSSDLLEPDRQSQKALEACATIADKHPAGSIDLAIIHPLKERFEWTQIPSCVKRLAEMRTYGLAKTEDAYKIYGITKEQGAIVAIRPDGYVGALCRLSALDTVEKYFQGCLITI</sequence>
<evidence type="ECO:0000256" key="2">
    <source>
        <dbReference type="ARBA" id="ARBA00022630"/>
    </source>
</evidence>
<protein>
    <submittedName>
        <fullName evidence="8">Putative phenol monooxygenase</fullName>
    </submittedName>
</protein>
<evidence type="ECO:0000313" key="8">
    <source>
        <dbReference type="EMBL" id="TIA08668.1"/>
    </source>
</evidence>
<dbReference type="SUPFAM" id="SSF54373">
    <property type="entry name" value="FAD-linked reductases, C-terminal domain"/>
    <property type="match status" value="1"/>
</dbReference>
<proteinExistence type="inferred from homology"/>
<evidence type="ECO:0000256" key="4">
    <source>
        <dbReference type="ARBA" id="ARBA00023002"/>
    </source>
</evidence>
<reference evidence="8 9" key="1">
    <citation type="submission" date="2018-10" db="EMBL/GenBank/DDBJ databases">
        <title>Fifty Aureobasidium pullulans genomes reveal a recombining polyextremotolerant generalist.</title>
        <authorList>
            <person name="Gostincar C."/>
            <person name="Turk M."/>
            <person name="Zajc J."/>
            <person name="Gunde-Cimerman N."/>
        </authorList>
    </citation>
    <scope>NUCLEOTIDE SEQUENCE [LARGE SCALE GENOMIC DNA]</scope>
    <source>
        <strain evidence="8 9">EXF-3380</strain>
    </source>
</reference>
<dbReference type="GO" id="GO:0016709">
    <property type="term" value="F:oxidoreductase activity, acting on paired donors, with incorporation or reduction of molecular oxygen, NAD(P)H as one donor, and incorporation of one atom of oxygen"/>
    <property type="evidence" value="ECO:0007669"/>
    <property type="project" value="UniProtKB-ARBA"/>
</dbReference>
<dbReference type="SUPFAM" id="SSF51905">
    <property type="entry name" value="FAD/NAD(P)-binding domain"/>
    <property type="match status" value="1"/>
</dbReference>
<dbReference type="Gene3D" id="3.40.30.20">
    <property type="match status" value="1"/>
</dbReference>
<feature type="domain" description="FAD-binding" evidence="6">
    <location>
        <begin position="111"/>
        <end position="206"/>
    </location>
</feature>
<feature type="domain" description="Phenol hydroxylase-like C-terminal dimerisation" evidence="7">
    <location>
        <begin position="246"/>
        <end position="423"/>
    </location>
</feature>
<name>A0A4S9ZRF1_AURPU</name>
<dbReference type="EMBL" id="QZBU01004502">
    <property type="protein sequence ID" value="TIA08668.1"/>
    <property type="molecule type" value="Genomic_DNA"/>
</dbReference>
<keyword evidence="3" id="KW-0274">FAD</keyword>
<dbReference type="Pfam" id="PF01494">
    <property type="entry name" value="FAD_binding_3"/>
    <property type="match status" value="1"/>
</dbReference>
<dbReference type="InterPro" id="IPR038220">
    <property type="entry name" value="PHOX_C_sf"/>
</dbReference>
<organism evidence="8 9">
    <name type="scientific">Aureobasidium pullulans</name>
    <name type="common">Black yeast</name>
    <name type="synonym">Pullularia pullulans</name>
    <dbReference type="NCBI Taxonomy" id="5580"/>
    <lineage>
        <taxon>Eukaryota</taxon>
        <taxon>Fungi</taxon>
        <taxon>Dikarya</taxon>
        <taxon>Ascomycota</taxon>
        <taxon>Pezizomycotina</taxon>
        <taxon>Dothideomycetes</taxon>
        <taxon>Dothideomycetidae</taxon>
        <taxon>Dothideales</taxon>
        <taxon>Saccotheciaceae</taxon>
        <taxon>Aureobasidium</taxon>
    </lineage>
</organism>
<dbReference type="GO" id="GO:0071949">
    <property type="term" value="F:FAD binding"/>
    <property type="evidence" value="ECO:0007669"/>
    <property type="project" value="InterPro"/>
</dbReference>
<dbReference type="Gene3D" id="3.50.50.60">
    <property type="entry name" value="FAD/NAD(P)-binding domain"/>
    <property type="match status" value="1"/>
</dbReference>
<dbReference type="InterPro" id="IPR050641">
    <property type="entry name" value="RIFMO-like"/>
</dbReference>
<accession>A0A4S9ZRF1</accession>
<dbReference type="InterPro" id="IPR036249">
    <property type="entry name" value="Thioredoxin-like_sf"/>
</dbReference>
<dbReference type="InterPro" id="IPR002938">
    <property type="entry name" value="FAD-bd"/>
</dbReference>
<dbReference type="PANTHER" id="PTHR43004:SF15">
    <property type="entry name" value="MONOOXYGENASE, PUTATIVE (AFU_ORTHOLOGUE AFUA_6G03030)-RELATED"/>
    <property type="match status" value="1"/>
</dbReference>
<dbReference type="PRINTS" id="PR00420">
    <property type="entry name" value="RNGMNOXGNASE"/>
</dbReference>
<dbReference type="PANTHER" id="PTHR43004">
    <property type="entry name" value="TRK SYSTEM POTASSIUM UPTAKE PROTEIN"/>
    <property type="match status" value="1"/>
</dbReference>
<comment type="caution">
    <text evidence="8">The sequence shown here is derived from an EMBL/GenBank/DDBJ whole genome shotgun (WGS) entry which is preliminary data.</text>
</comment>
<keyword evidence="2" id="KW-0285">Flavoprotein</keyword>
<dbReference type="Proteomes" id="UP000304947">
    <property type="component" value="Unassembled WGS sequence"/>
</dbReference>
<dbReference type="InterPro" id="IPR036188">
    <property type="entry name" value="FAD/NAD-bd_sf"/>
</dbReference>
<dbReference type="AlphaFoldDB" id="A0A4S9ZRF1"/>
<comment type="similarity">
    <text evidence="1">Belongs to the PheA/TfdB FAD monooxygenase family.</text>
</comment>
<evidence type="ECO:0000259" key="6">
    <source>
        <dbReference type="Pfam" id="PF01494"/>
    </source>
</evidence>
<dbReference type="Pfam" id="PF07976">
    <property type="entry name" value="Phe_hydrox_dim"/>
    <property type="match status" value="1"/>
</dbReference>
<gene>
    <name evidence="8" type="ORF">D6C83_08593</name>
</gene>